<dbReference type="EMBL" id="CVRF01000001">
    <property type="protein sequence ID" value="CRK85505.1"/>
    <property type="molecule type" value="Genomic_DNA"/>
</dbReference>
<comment type="catalytic activity">
    <reaction evidence="1">
        <text>uridine(955/2504/2580) in 23S rRNA = pseudouridine(955/2504/2580) in 23S rRNA</text>
        <dbReference type="Rhea" id="RHEA:42528"/>
        <dbReference type="Rhea" id="RHEA-COMP:10099"/>
        <dbReference type="Rhea" id="RHEA-COMP:10100"/>
        <dbReference type="ChEBI" id="CHEBI:65314"/>
        <dbReference type="ChEBI" id="CHEBI:65315"/>
        <dbReference type="EC" id="5.4.99.24"/>
    </reaction>
</comment>
<dbReference type="InterPro" id="IPR036986">
    <property type="entry name" value="S4_RNA-bd_sf"/>
</dbReference>
<dbReference type="InterPro" id="IPR006145">
    <property type="entry name" value="PsdUridine_synth_RsuA/RluA"/>
</dbReference>
<sequence>MTNKQNKIRFIYINNDEIGQRIDNFILSRFKGVPSSMIYRIIHKGEIRVNKGRVKPKYKLQIGDIIRIPPIKIYKKQQISSLTIKKFDFLTNSILYEDDSILAINKPSGIAVHGGSGLNFGIIEGLRSIRESTQFLELVHRLDKDTSGVLLIAKKRSVLRILHEQLRLNQIKKNYIALVHGKWKNNNKLIKKPLLKNILQCGKRVVTVSNVGKYSETSFKIKECFENLTLIKATPSTGRTHQIRVHTTYVGHPIVFDVRYGNKQLDKLLIYTKLTRLFLHANSLKFIHPKIGKKIKLYAPLSNELNTCLDILRKRKNTFI</sequence>
<feature type="domain" description="RNA-binding S4" evidence="10">
    <location>
        <begin position="20"/>
        <end position="79"/>
    </location>
</feature>
<dbReference type="PROSITE" id="PS50889">
    <property type="entry name" value="S4"/>
    <property type="match status" value="1"/>
</dbReference>
<keyword evidence="4" id="KW-0698">rRNA processing</keyword>
<evidence type="ECO:0000313" key="11">
    <source>
        <dbReference type="EMBL" id="CRK85505.1"/>
    </source>
</evidence>
<dbReference type="NCBIfam" id="NF008249">
    <property type="entry name" value="PRK11025.1"/>
    <property type="match status" value="1"/>
</dbReference>
<evidence type="ECO:0000256" key="4">
    <source>
        <dbReference type="ARBA" id="ARBA00022552"/>
    </source>
</evidence>
<dbReference type="SUPFAM" id="SSF55120">
    <property type="entry name" value="Pseudouridine synthase"/>
    <property type="match status" value="1"/>
</dbReference>
<comment type="catalytic activity">
    <reaction evidence="9">
        <text>a uridine in RNA = a pseudouridine in RNA</text>
        <dbReference type="Rhea" id="RHEA:48348"/>
        <dbReference type="Rhea" id="RHEA-COMP:12068"/>
        <dbReference type="Rhea" id="RHEA-COMP:12069"/>
        <dbReference type="ChEBI" id="CHEBI:65314"/>
        <dbReference type="ChEBI" id="CHEBI:65315"/>
    </reaction>
</comment>
<dbReference type="InterPro" id="IPR006224">
    <property type="entry name" value="PsdUridine_synth_RluA-like_CS"/>
</dbReference>
<dbReference type="STRING" id="1715285.SOFFGTOCOR_0059"/>
<accession>A0A0M6W920</accession>
<dbReference type="EC" id="5.4.99.-" evidence="9"/>
<dbReference type="AlphaFoldDB" id="A0A0M6W920"/>
<dbReference type="GO" id="GO:0000455">
    <property type="term" value="P:enzyme-directed rRNA pseudouridine synthesis"/>
    <property type="evidence" value="ECO:0007669"/>
    <property type="project" value="TreeGrafter"/>
</dbReference>
<feature type="active site" evidence="7">
    <location>
        <position position="143"/>
    </location>
</feature>
<dbReference type="CDD" id="cd00165">
    <property type="entry name" value="S4"/>
    <property type="match status" value="1"/>
</dbReference>
<dbReference type="GO" id="GO:0003723">
    <property type="term" value="F:RNA binding"/>
    <property type="evidence" value="ECO:0007669"/>
    <property type="project" value="UniProtKB-KW"/>
</dbReference>
<dbReference type="Pfam" id="PF00849">
    <property type="entry name" value="PseudoU_synth_2"/>
    <property type="match status" value="1"/>
</dbReference>
<evidence type="ECO:0000256" key="2">
    <source>
        <dbReference type="ARBA" id="ARBA00002876"/>
    </source>
</evidence>
<dbReference type="Gene3D" id="3.10.290.10">
    <property type="entry name" value="RNA-binding S4 domain"/>
    <property type="match status" value="1"/>
</dbReference>
<dbReference type="PANTHER" id="PTHR21600:SF92">
    <property type="entry name" value="RIBOSOMAL LARGE SUBUNIT PSEUDOURIDINE SYNTHASE C"/>
    <property type="match status" value="1"/>
</dbReference>
<dbReference type="InterPro" id="IPR050188">
    <property type="entry name" value="RluA_PseudoU_synthase"/>
</dbReference>
<evidence type="ECO:0000313" key="12">
    <source>
        <dbReference type="Proteomes" id="UP000242301"/>
    </source>
</evidence>
<reference evidence="12" key="1">
    <citation type="submission" date="2015-05" db="EMBL/GenBank/DDBJ databases">
        <authorList>
            <person name="Manzano-Marin A."/>
        </authorList>
    </citation>
    <scope>NUCLEOTIDE SEQUENCE [LARGE SCALE GENOMIC DNA]</scope>
    <source>
        <strain evidence="12">officinalis</strain>
    </source>
</reference>
<keyword evidence="6 9" id="KW-0413">Isomerase</keyword>
<evidence type="ECO:0000259" key="10">
    <source>
        <dbReference type="SMART" id="SM00363"/>
    </source>
</evidence>
<organism evidence="11 12">
    <name type="scientific">Candidatus Providencia siddallii</name>
    <dbReference type="NCBI Taxonomy" id="1715285"/>
    <lineage>
        <taxon>Bacteria</taxon>
        <taxon>Pseudomonadati</taxon>
        <taxon>Pseudomonadota</taxon>
        <taxon>Gammaproteobacteria</taxon>
        <taxon>Enterobacterales</taxon>
        <taxon>Morganellaceae</taxon>
        <taxon>Providencia</taxon>
    </lineage>
</organism>
<proteinExistence type="inferred from homology"/>
<dbReference type="CDD" id="cd02869">
    <property type="entry name" value="PseudoU_synth_RluA_like"/>
    <property type="match status" value="1"/>
</dbReference>
<dbReference type="PROSITE" id="PS01129">
    <property type="entry name" value="PSI_RLU"/>
    <property type="match status" value="1"/>
</dbReference>
<comment type="function">
    <text evidence="2">Responsible for synthesis of pseudouridine from uracil at positions 955, 2504 and 2580 in 23S ribosomal RNA.</text>
</comment>
<dbReference type="InterPro" id="IPR006225">
    <property type="entry name" value="PsdUridine_synth_RluC/D"/>
</dbReference>
<dbReference type="SMART" id="SM00363">
    <property type="entry name" value="S4"/>
    <property type="match status" value="1"/>
</dbReference>
<evidence type="ECO:0000256" key="6">
    <source>
        <dbReference type="ARBA" id="ARBA00023235"/>
    </source>
</evidence>
<evidence type="ECO:0000256" key="1">
    <source>
        <dbReference type="ARBA" id="ARBA00000381"/>
    </source>
</evidence>
<dbReference type="NCBIfam" id="TIGR00005">
    <property type="entry name" value="rluA_subfam"/>
    <property type="match status" value="1"/>
</dbReference>
<dbReference type="GO" id="GO:0160141">
    <property type="term" value="F:23S rRNA pseudouridine(955/2504/2580) synthase activity"/>
    <property type="evidence" value="ECO:0007669"/>
    <property type="project" value="UniProtKB-EC"/>
</dbReference>
<dbReference type="Pfam" id="PF01479">
    <property type="entry name" value="S4"/>
    <property type="match status" value="1"/>
</dbReference>
<evidence type="ECO:0000256" key="3">
    <source>
        <dbReference type="ARBA" id="ARBA00010876"/>
    </source>
</evidence>
<protein>
    <recommendedName>
        <fullName evidence="9">Pseudouridine synthase</fullName>
        <ecNumber evidence="9">5.4.99.-</ecNumber>
    </recommendedName>
</protein>
<dbReference type="InterPro" id="IPR002942">
    <property type="entry name" value="S4_RNA-bd"/>
</dbReference>
<comment type="similarity">
    <text evidence="3 9">Belongs to the pseudouridine synthase RluA family.</text>
</comment>
<gene>
    <name evidence="11" type="primary">rluC</name>
    <name evidence="11" type="ORF">SOFFGTOCOR_0059</name>
</gene>
<keyword evidence="5 8" id="KW-0694">RNA-binding</keyword>
<dbReference type="SUPFAM" id="SSF55174">
    <property type="entry name" value="Alpha-L RNA-binding motif"/>
    <property type="match status" value="1"/>
</dbReference>
<name>A0A0M6W920_9GAMM</name>
<dbReference type="Proteomes" id="UP000242301">
    <property type="component" value="Unassembled WGS sequence"/>
</dbReference>
<evidence type="ECO:0000256" key="7">
    <source>
        <dbReference type="PIRSR" id="PIRSR606225-1"/>
    </source>
</evidence>
<evidence type="ECO:0000256" key="9">
    <source>
        <dbReference type="RuleBase" id="RU362028"/>
    </source>
</evidence>
<keyword evidence="12" id="KW-1185">Reference proteome</keyword>
<dbReference type="PANTHER" id="PTHR21600">
    <property type="entry name" value="MITOCHONDRIAL RNA PSEUDOURIDINE SYNTHASE"/>
    <property type="match status" value="1"/>
</dbReference>
<dbReference type="Gene3D" id="3.30.2350.10">
    <property type="entry name" value="Pseudouridine synthase"/>
    <property type="match status" value="1"/>
</dbReference>
<evidence type="ECO:0000256" key="5">
    <source>
        <dbReference type="ARBA" id="ARBA00022884"/>
    </source>
</evidence>
<evidence type="ECO:0000256" key="8">
    <source>
        <dbReference type="PROSITE-ProRule" id="PRU00182"/>
    </source>
</evidence>
<dbReference type="InterPro" id="IPR020103">
    <property type="entry name" value="PsdUridine_synth_cat_dom_sf"/>
</dbReference>